<dbReference type="Proteomes" id="UP000276133">
    <property type="component" value="Unassembled WGS sequence"/>
</dbReference>
<accession>A0A3M7SRJ3</accession>
<keyword evidence="2" id="KW-1185">Reference proteome</keyword>
<evidence type="ECO:0000313" key="2">
    <source>
        <dbReference type="Proteomes" id="UP000276133"/>
    </source>
</evidence>
<comment type="caution">
    <text evidence="1">The sequence shown here is derived from an EMBL/GenBank/DDBJ whole genome shotgun (WGS) entry which is preliminary data.</text>
</comment>
<organism evidence="1 2">
    <name type="scientific">Brachionus plicatilis</name>
    <name type="common">Marine rotifer</name>
    <name type="synonym">Brachionus muelleri</name>
    <dbReference type="NCBI Taxonomy" id="10195"/>
    <lineage>
        <taxon>Eukaryota</taxon>
        <taxon>Metazoa</taxon>
        <taxon>Spiralia</taxon>
        <taxon>Gnathifera</taxon>
        <taxon>Rotifera</taxon>
        <taxon>Eurotatoria</taxon>
        <taxon>Monogononta</taxon>
        <taxon>Pseudotrocha</taxon>
        <taxon>Ploima</taxon>
        <taxon>Brachionidae</taxon>
        <taxon>Brachionus</taxon>
    </lineage>
</organism>
<proteinExistence type="predicted"/>
<dbReference type="EMBL" id="REGN01000891">
    <property type="protein sequence ID" value="RNA38305.1"/>
    <property type="molecule type" value="Genomic_DNA"/>
</dbReference>
<dbReference type="AlphaFoldDB" id="A0A3M7SRJ3"/>
<reference evidence="1 2" key="1">
    <citation type="journal article" date="2018" name="Sci. Rep.">
        <title>Genomic signatures of local adaptation to the degree of environmental predictability in rotifers.</title>
        <authorList>
            <person name="Franch-Gras L."/>
            <person name="Hahn C."/>
            <person name="Garcia-Roger E.M."/>
            <person name="Carmona M.J."/>
            <person name="Serra M."/>
            <person name="Gomez A."/>
        </authorList>
    </citation>
    <scope>NUCLEOTIDE SEQUENCE [LARGE SCALE GENOMIC DNA]</scope>
    <source>
        <strain evidence="1">HYR1</strain>
    </source>
</reference>
<protein>
    <submittedName>
        <fullName evidence="1">Uncharacterized protein</fullName>
    </submittedName>
</protein>
<name>A0A3M7SRJ3_BRAPC</name>
<evidence type="ECO:0000313" key="1">
    <source>
        <dbReference type="EMBL" id="RNA38305.1"/>
    </source>
</evidence>
<sequence>MALSNKTPFDTVSIKKLKEKLDILNKFLNFIIPESLSSELHELSSKTSIYSCMSETQFFQPFGPREGQKVEKTVCHMQFLNFGLGDTEYSGVTVITFFIFKEKKNCNYRNTTVGVETKTLVKFYSKEDWGVSVWYLLSKNFIFIIQILLNSKISNKVHDQID</sequence>
<gene>
    <name evidence="1" type="ORF">BpHYR1_041570</name>
</gene>